<sequence length="148" mass="16672">MRTSSRLAKMKTMDLDQARDVLRSQHRAVFCAMKSDGTPAMSPVLVALDDNGDVLVSTRETAYKTKQVRRDPNVWLCVLPDSFFGRWIQLTGTATVVPLPEAMDLLVRYYRTVSGEHPDWDDYRAAMEREQRVVLRIALTGAGPDKTG</sequence>
<evidence type="ECO:0000256" key="1">
    <source>
        <dbReference type="ARBA" id="ARBA00023002"/>
    </source>
</evidence>
<protein>
    <submittedName>
        <fullName evidence="3">PPOX class probable F420-dependent enzyme</fullName>
    </submittedName>
</protein>
<evidence type="ECO:0000259" key="2">
    <source>
        <dbReference type="Pfam" id="PF01243"/>
    </source>
</evidence>
<dbReference type="InterPro" id="IPR019920">
    <property type="entry name" value="F420-binding_dom_put"/>
</dbReference>
<feature type="domain" description="Pyridoxamine 5'-phosphate oxidase N-terminal" evidence="2">
    <location>
        <begin position="16"/>
        <end position="139"/>
    </location>
</feature>
<evidence type="ECO:0000313" key="3">
    <source>
        <dbReference type="EMBL" id="SDF61222.1"/>
    </source>
</evidence>
<dbReference type="Gene3D" id="2.30.110.10">
    <property type="entry name" value="Electron Transport, Fmn-binding Protein, Chain A"/>
    <property type="match status" value="1"/>
</dbReference>
<proteinExistence type="predicted"/>
<dbReference type="InterPro" id="IPR012349">
    <property type="entry name" value="Split_barrel_FMN-bd"/>
</dbReference>
<gene>
    <name evidence="3" type="ORF">SAMN05216553_102319</name>
</gene>
<keyword evidence="4" id="KW-1185">Reference proteome</keyword>
<dbReference type="SUPFAM" id="SSF50475">
    <property type="entry name" value="FMN-binding split barrel"/>
    <property type="match status" value="1"/>
</dbReference>
<dbReference type="Proteomes" id="UP000199623">
    <property type="component" value="Unassembled WGS sequence"/>
</dbReference>
<dbReference type="NCBIfam" id="TIGR03618">
    <property type="entry name" value="Rv1155_F420"/>
    <property type="match status" value="1"/>
</dbReference>
<dbReference type="GO" id="GO:0005829">
    <property type="term" value="C:cytosol"/>
    <property type="evidence" value="ECO:0007669"/>
    <property type="project" value="TreeGrafter"/>
</dbReference>
<accession>A0A1G7MHB4</accession>
<dbReference type="Pfam" id="PF01243">
    <property type="entry name" value="PNPOx_N"/>
    <property type="match status" value="1"/>
</dbReference>
<dbReference type="PANTHER" id="PTHR35176:SF2">
    <property type="entry name" value="F420H(2)-DEPENDENT REDUCTASE RV1155"/>
    <property type="match status" value="1"/>
</dbReference>
<dbReference type="InterPro" id="IPR052019">
    <property type="entry name" value="F420H2_bilvrd_red/Heme_oxyg"/>
</dbReference>
<reference evidence="4" key="1">
    <citation type="submission" date="2016-10" db="EMBL/GenBank/DDBJ databases">
        <authorList>
            <person name="Varghese N."/>
            <person name="Submissions S."/>
        </authorList>
    </citation>
    <scope>NUCLEOTIDE SEQUENCE [LARGE SCALE GENOMIC DNA]</scope>
    <source>
        <strain evidence="4">CGMCC 4.3506</strain>
    </source>
</reference>
<keyword evidence="1" id="KW-0560">Oxidoreductase</keyword>
<evidence type="ECO:0000313" key="4">
    <source>
        <dbReference type="Proteomes" id="UP000199623"/>
    </source>
</evidence>
<dbReference type="GO" id="GO:0070967">
    <property type="term" value="F:coenzyme F420 binding"/>
    <property type="evidence" value="ECO:0007669"/>
    <property type="project" value="TreeGrafter"/>
</dbReference>
<dbReference type="STRING" id="200378.SAMN05216553_102319"/>
<organism evidence="3 4">
    <name type="scientific">Lentzea fradiae</name>
    <dbReference type="NCBI Taxonomy" id="200378"/>
    <lineage>
        <taxon>Bacteria</taxon>
        <taxon>Bacillati</taxon>
        <taxon>Actinomycetota</taxon>
        <taxon>Actinomycetes</taxon>
        <taxon>Pseudonocardiales</taxon>
        <taxon>Pseudonocardiaceae</taxon>
        <taxon>Lentzea</taxon>
    </lineage>
</organism>
<dbReference type="PANTHER" id="PTHR35176">
    <property type="entry name" value="HEME OXYGENASE HI_0854-RELATED"/>
    <property type="match status" value="1"/>
</dbReference>
<dbReference type="InterPro" id="IPR011576">
    <property type="entry name" value="Pyridox_Oxase_N"/>
</dbReference>
<dbReference type="GO" id="GO:0016627">
    <property type="term" value="F:oxidoreductase activity, acting on the CH-CH group of donors"/>
    <property type="evidence" value="ECO:0007669"/>
    <property type="project" value="TreeGrafter"/>
</dbReference>
<dbReference type="AlphaFoldDB" id="A0A1G7MHB4"/>
<dbReference type="EMBL" id="FNCC01000002">
    <property type="protein sequence ID" value="SDF61222.1"/>
    <property type="molecule type" value="Genomic_DNA"/>
</dbReference>
<name>A0A1G7MHB4_9PSEU</name>